<dbReference type="Gene3D" id="2.40.50.40">
    <property type="match status" value="1"/>
</dbReference>
<dbReference type="InterPro" id="IPR016197">
    <property type="entry name" value="Chromo-like_dom_sf"/>
</dbReference>
<reference evidence="2" key="1">
    <citation type="submission" date="2022-02" db="EMBL/GenBank/DDBJ databases">
        <authorList>
            <person name="Henning P.M."/>
            <person name="McCubbin A.G."/>
            <person name="Shore J.S."/>
        </authorList>
    </citation>
    <scope>NUCLEOTIDE SEQUENCE</scope>
    <source>
        <strain evidence="2">F60SS</strain>
        <tissue evidence="2">Leaves</tissue>
    </source>
</reference>
<reference evidence="2" key="2">
    <citation type="journal article" date="2023" name="Plants (Basel)">
        <title>Annotation of the Turnera subulata (Passifloraceae) Draft Genome Reveals the S-Locus Evolved after the Divergence of Turneroideae from Passifloroideae in a Stepwise Manner.</title>
        <authorList>
            <person name="Henning P.M."/>
            <person name="Roalson E.H."/>
            <person name="Mir W."/>
            <person name="McCubbin A.G."/>
            <person name="Shore J.S."/>
        </authorList>
    </citation>
    <scope>NUCLEOTIDE SEQUENCE</scope>
    <source>
        <strain evidence="2">F60SS</strain>
    </source>
</reference>
<name>A0A9Q0JB21_9ROSI</name>
<keyword evidence="3" id="KW-1185">Reference proteome</keyword>
<dbReference type="OrthoDB" id="1280581at2759"/>
<evidence type="ECO:0000259" key="1">
    <source>
        <dbReference type="Pfam" id="PF00385"/>
    </source>
</evidence>
<evidence type="ECO:0000313" key="2">
    <source>
        <dbReference type="EMBL" id="KAJ4835018.1"/>
    </source>
</evidence>
<dbReference type="Pfam" id="PF00385">
    <property type="entry name" value="Chromo"/>
    <property type="match status" value="1"/>
</dbReference>
<proteinExistence type="predicted"/>
<dbReference type="EMBL" id="JAKUCV010004542">
    <property type="protein sequence ID" value="KAJ4835018.1"/>
    <property type="molecule type" value="Genomic_DNA"/>
</dbReference>
<organism evidence="2 3">
    <name type="scientific">Turnera subulata</name>
    <dbReference type="NCBI Taxonomy" id="218843"/>
    <lineage>
        <taxon>Eukaryota</taxon>
        <taxon>Viridiplantae</taxon>
        <taxon>Streptophyta</taxon>
        <taxon>Embryophyta</taxon>
        <taxon>Tracheophyta</taxon>
        <taxon>Spermatophyta</taxon>
        <taxon>Magnoliopsida</taxon>
        <taxon>eudicotyledons</taxon>
        <taxon>Gunneridae</taxon>
        <taxon>Pentapetalae</taxon>
        <taxon>rosids</taxon>
        <taxon>fabids</taxon>
        <taxon>Malpighiales</taxon>
        <taxon>Passifloraceae</taxon>
        <taxon>Turnera</taxon>
    </lineage>
</organism>
<gene>
    <name evidence="2" type="ORF">Tsubulata_013275</name>
</gene>
<sequence>MKSSSSQEGVTASGYLPEYWLTNLILQPAAILQQRFLQNHGQTTEQWLVQWEGLPTSEAKWENKEQLCRSFPSLNLEDKVLFEGGSNVVNVDLVNELSDRPANTEAQREGNDEDNCDIEAQETMSQDSRERGNEIIIQPRRSNRLRVPSRILAEYDTT</sequence>
<dbReference type="Proteomes" id="UP001141552">
    <property type="component" value="Unassembled WGS sequence"/>
</dbReference>
<feature type="domain" description="Chromo" evidence="1">
    <location>
        <begin position="29"/>
        <end position="71"/>
    </location>
</feature>
<comment type="caution">
    <text evidence="2">The sequence shown here is derived from an EMBL/GenBank/DDBJ whole genome shotgun (WGS) entry which is preliminary data.</text>
</comment>
<dbReference type="SUPFAM" id="SSF54160">
    <property type="entry name" value="Chromo domain-like"/>
    <property type="match status" value="1"/>
</dbReference>
<protein>
    <recommendedName>
        <fullName evidence="1">Chromo domain-containing protein</fullName>
    </recommendedName>
</protein>
<dbReference type="InterPro" id="IPR023780">
    <property type="entry name" value="Chromo_domain"/>
</dbReference>
<dbReference type="AlphaFoldDB" id="A0A9Q0JB21"/>
<accession>A0A9Q0JB21</accession>
<evidence type="ECO:0000313" key="3">
    <source>
        <dbReference type="Proteomes" id="UP001141552"/>
    </source>
</evidence>